<gene>
    <name evidence="2" type="ORF">G5B37_00230</name>
</gene>
<dbReference type="InterPro" id="IPR014284">
    <property type="entry name" value="RNA_pol_sigma-70_dom"/>
</dbReference>
<feature type="domain" description="RNA polymerase sigma factor 70 region 4 type 2" evidence="1">
    <location>
        <begin position="97"/>
        <end position="147"/>
    </location>
</feature>
<dbReference type="Pfam" id="PF08281">
    <property type="entry name" value="Sigma70_r4_2"/>
    <property type="match status" value="1"/>
</dbReference>
<dbReference type="InterPro" id="IPR013325">
    <property type="entry name" value="RNA_pol_sigma_r2"/>
</dbReference>
<dbReference type="Proteomes" id="UP000505306">
    <property type="component" value="Chromosome"/>
</dbReference>
<sequence>MLKNYHDILFPFAYNILGSSEDAKDTIQDILVKYLIIDKEHIENEIGYLIKSVINQSINVKKKKKAIATDSIWLPEPLSTENADDNINYNEILSYSMLTLLEKLTAKERAVFILKVAFDYSHKEIAETIGFTIENSRKLLSRAKIKLNNSKTKNNSIPKNEYQKLKQYIEAMQNGNLSALEKLLSKDILLAADGGKNIKVVRELTSGITNTSKLLLYVYRAFLTGLEIKHTIINHQPAILFYQNEVLKNCQIFEIEKNLIVNIYSIVDPNKLKSLSL</sequence>
<dbReference type="NCBIfam" id="TIGR02937">
    <property type="entry name" value="sigma70-ECF"/>
    <property type="match status" value="1"/>
</dbReference>
<dbReference type="KEGG" id="mgel:G5B37_00230"/>
<dbReference type="EMBL" id="CP049057">
    <property type="protein sequence ID" value="QIE60835.1"/>
    <property type="molecule type" value="Genomic_DNA"/>
</dbReference>
<proteinExistence type="predicted"/>
<evidence type="ECO:0000259" key="1">
    <source>
        <dbReference type="Pfam" id="PF08281"/>
    </source>
</evidence>
<dbReference type="PANTHER" id="PTHR30173">
    <property type="entry name" value="SIGMA 19 FACTOR"/>
    <property type="match status" value="1"/>
</dbReference>
<dbReference type="SUPFAM" id="SSF54427">
    <property type="entry name" value="NTF2-like"/>
    <property type="match status" value="1"/>
</dbReference>
<dbReference type="InterPro" id="IPR036388">
    <property type="entry name" value="WH-like_DNA-bd_sf"/>
</dbReference>
<dbReference type="CDD" id="cd06171">
    <property type="entry name" value="Sigma70_r4"/>
    <property type="match status" value="1"/>
</dbReference>
<dbReference type="InterPro" id="IPR013324">
    <property type="entry name" value="RNA_pol_sigma_r3/r4-like"/>
</dbReference>
<dbReference type="SUPFAM" id="SSF88946">
    <property type="entry name" value="Sigma2 domain of RNA polymerase sigma factors"/>
    <property type="match status" value="1"/>
</dbReference>
<evidence type="ECO:0000313" key="2">
    <source>
        <dbReference type="EMBL" id="QIE60835.1"/>
    </source>
</evidence>
<accession>A0A6G6GQF6</accession>
<dbReference type="InterPro" id="IPR013249">
    <property type="entry name" value="RNA_pol_sigma70_r4_t2"/>
</dbReference>
<organism evidence="2 3">
    <name type="scientific">Rasiella rasia</name>
    <dbReference type="NCBI Taxonomy" id="2744027"/>
    <lineage>
        <taxon>Bacteria</taxon>
        <taxon>Pseudomonadati</taxon>
        <taxon>Bacteroidota</taxon>
        <taxon>Flavobacteriia</taxon>
        <taxon>Flavobacteriales</taxon>
        <taxon>Flavobacteriaceae</taxon>
        <taxon>Rasiella</taxon>
    </lineage>
</organism>
<dbReference type="InterPro" id="IPR052704">
    <property type="entry name" value="ECF_Sigma-70_Domain"/>
</dbReference>
<name>A0A6G6GQF6_9FLAO</name>
<evidence type="ECO:0000313" key="3">
    <source>
        <dbReference type="Proteomes" id="UP000505306"/>
    </source>
</evidence>
<keyword evidence="3" id="KW-1185">Reference proteome</keyword>
<dbReference type="GO" id="GO:0016987">
    <property type="term" value="F:sigma factor activity"/>
    <property type="evidence" value="ECO:0007669"/>
    <property type="project" value="InterPro"/>
</dbReference>
<protein>
    <submittedName>
        <fullName evidence="2">Sigma-70 family RNA polymerase sigma factor</fullName>
    </submittedName>
</protein>
<dbReference type="Gene3D" id="1.10.10.10">
    <property type="entry name" value="Winged helix-like DNA-binding domain superfamily/Winged helix DNA-binding domain"/>
    <property type="match status" value="1"/>
</dbReference>
<dbReference type="PANTHER" id="PTHR30173:SF36">
    <property type="entry name" value="ECF RNA POLYMERASE SIGMA FACTOR SIGJ"/>
    <property type="match status" value="1"/>
</dbReference>
<dbReference type="AlphaFoldDB" id="A0A6G6GQF6"/>
<dbReference type="GO" id="GO:0003677">
    <property type="term" value="F:DNA binding"/>
    <property type="evidence" value="ECO:0007669"/>
    <property type="project" value="InterPro"/>
</dbReference>
<reference evidence="2 3" key="1">
    <citation type="submission" date="2020-02" db="EMBL/GenBank/DDBJ databases">
        <title>Complete genome sequence of Flavobacteriaceae bacterium.</title>
        <authorList>
            <person name="Kim S.-J."/>
            <person name="Kim Y.-S."/>
            <person name="Kim K.-H."/>
        </authorList>
    </citation>
    <scope>NUCLEOTIDE SEQUENCE [LARGE SCALE GENOMIC DNA]</scope>
    <source>
        <strain evidence="2 3">RR4-40</strain>
    </source>
</reference>
<dbReference type="GO" id="GO:0006352">
    <property type="term" value="P:DNA-templated transcription initiation"/>
    <property type="evidence" value="ECO:0007669"/>
    <property type="project" value="InterPro"/>
</dbReference>
<dbReference type="SUPFAM" id="SSF88659">
    <property type="entry name" value="Sigma3 and sigma4 domains of RNA polymerase sigma factors"/>
    <property type="match status" value="1"/>
</dbReference>
<dbReference type="InterPro" id="IPR032710">
    <property type="entry name" value="NTF2-like_dom_sf"/>
</dbReference>